<accession>A0AA39SG86</accession>
<name>A0AA39SG86_ACESA</name>
<sequence>MTPKVVAELIHMAMVPKSRVPQETQGAVIKCLTAQGKEQYLSDTKPATDSKDYHNWVKEDTMVTTWLWNNMEPPIATTTMWVDTIKELWDFLQDRLFNLKTSLGLMIAMYHSFPVNNMTSLSVNTIEFLKDCGENSILIILSLQMKLKFVSKGKSW</sequence>
<evidence type="ECO:0000313" key="1">
    <source>
        <dbReference type="EMBL" id="KAK0597346.1"/>
    </source>
</evidence>
<evidence type="ECO:0000313" key="2">
    <source>
        <dbReference type="Proteomes" id="UP001168877"/>
    </source>
</evidence>
<dbReference type="Proteomes" id="UP001168877">
    <property type="component" value="Unassembled WGS sequence"/>
</dbReference>
<dbReference type="EMBL" id="JAUESC010000004">
    <property type="protein sequence ID" value="KAK0597346.1"/>
    <property type="molecule type" value="Genomic_DNA"/>
</dbReference>
<dbReference type="AlphaFoldDB" id="A0AA39SG86"/>
<organism evidence="1 2">
    <name type="scientific">Acer saccharum</name>
    <name type="common">Sugar maple</name>
    <dbReference type="NCBI Taxonomy" id="4024"/>
    <lineage>
        <taxon>Eukaryota</taxon>
        <taxon>Viridiplantae</taxon>
        <taxon>Streptophyta</taxon>
        <taxon>Embryophyta</taxon>
        <taxon>Tracheophyta</taxon>
        <taxon>Spermatophyta</taxon>
        <taxon>Magnoliopsida</taxon>
        <taxon>eudicotyledons</taxon>
        <taxon>Gunneridae</taxon>
        <taxon>Pentapetalae</taxon>
        <taxon>rosids</taxon>
        <taxon>malvids</taxon>
        <taxon>Sapindales</taxon>
        <taxon>Sapindaceae</taxon>
        <taxon>Hippocastanoideae</taxon>
        <taxon>Acereae</taxon>
        <taxon>Acer</taxon>
    </lineage>
</organism>
<protein>
    <submittedName>
        <fullName evidence="1">Uncharacterized protein</fullName>
    </submittedName>
</protein>
<reference evidence="1" key="1">
    <citation type="journal article" date="2022" name="Plant J.">
        <title>Strategies of tolerance reflected in two North American maple genomes.</title>
        <authorList>
            <person name="McEvoy S.L."/>
            <person name="Sezen U.U."/>
            <person name="Trouern-Trend A."/>
            <person name="McMahon S.M."/>
            <person name="Schaberg P.G."/>
            <person name="Yang J."/>
            <person name="Wegrzyn J.L."/>
            <person name="Swenson N.G."/>
        </authorList>
    </citation>
    <scope>NUCLEOTIDE SEQUENCE</scope>
    <source>
        <strain evidence="1">NS2018</strain>
    </source>
</reference>
<gene>
    <name evidence="1" type="ORF">LWI29_024335</name>
</gene>
<keyword evidence="2" id="KW-1185">Reference proteome</keyword>
<reference evidence="1" key="2">
    <citation type="submission" date="2023-06" db="EMBL/GenBank/DDBJ databases">
        <authorList>
            <person name="Swenson N.G."/>
            <person name="Wegrzyn J.L."/>
            <person name="Mcevoy S.L."/>
        </authorList>
    </citation>
    <scope>NUCLEOTIDE SEQUENCE</scope>
    <source>
        <strain evidence="1">NS2018</strain>
        <tissue evidence="1">Leaf</tissue>
    </source>
</reference>
<comment type="caution">
    <text evidence="1">The sequence shown here is derived from an EMBL/GenBank/DDBJ whole genome shotgun (WGS) entry which is preliminary data.</text>
</comment>
<proteinExistence type="predicted"/>